<dbReference type="Proteomes" id="UP000820669">
    <property type="component" value="Unassembled WGS sequence"/>
</dbReference>
<evidence type="ECO:0000313" key="2">
    <source>
        <dbReference type="Proteomes" id="UP000820669"/>
    </source>
</evidence>
<accession>A0ABX1SEQ6</accession>
<sequence>MLRCRVLGHRFRFSSEGDTMRWTCQRGCGAGGAKTYPSAAAARRYATAFDREDRADLGRRAPLVGLLPVRLARAVRHRGQGG</sequence>
<proteinExistence type="predicted"/>
<reference evidence="1 2" key="1">
    <citation type="submission" date="2020-04" db="EMBL/GenBank/DDBJ databases">
        <authorList>
            <person name="Klaysubun C."/>
            <person name="Duangmal K."/>
            <person name="Lipun K."/>
        </authorList>
    </citation>
    <scope>NUCLEOTIDE SEQUENCE [LARGE SCALE GENOMIC DNA]</scope>
    <source>
        <strain evidence="1 2">K10HN5</strain>
    </source>
</reference>
<dbReference type="EMBL" id="JAAXLA010000034">
    <property type="protein sequence ID" value="NMH99292.1"/>
    <property type="molecule type" value="Genomic_DNA"/>
</dbReference>
<evidence type="ECO:0000313" key="1">
    <source>
        <dbReference type="EMBL" id="NMH99292.1"/>
    </source>
</evidence>
<comment type="caution">
    <text evidence="1">The sequence shown here is derived from an EMBL/GenBank/DDBJ whole genome shotgun (WGS) entry which is preliminary data.</text>
</comment>
<dbReference type="RefSeq" id="WP_169382780.1">
    <property type="nucleotide sequence ID" value="NZ_JAAXLA010000034.1"/>
</dbReference>
<keyword evidence="2" id="KW-1185">Reference proteome</keyword>
<name>A0ABX1SEQ6_9PSEU</name>
<organism evidence="1 2">
    <name type="scientific">Pseudonocardia acidicola</name>
    <dbReference type="NCBI Taxonomy" id="2724939"/>
    <lineage>
        <taxon>Bacteria</taxon>
        <taxon>Bacillati</taxon>
        <taxon>Actinomycetota</taxon>
        <taxon>Actinomycetes</taxon>
        <taxon>Pseudonocardiales</taxon>
        <taxon>Pseudonocardiaceae</taxon>
        <taxon>Pseudonocardia</taxon>
    </lineage>
</organism>
<protein>
    <submittedName>
        <fullName evidence="1">Uncharacterized protein</fullName>
    </submittedName>
</protein>
<gene>
    <name evidence="1" type="ORF">HF526_18535</name>
</gene>